<dbReference type="RefSeq" id="WP_267638071.1">
    <property type="nucleotide sequence ID" value="NZ_JAODIY010000011.1"/>
</dbReference>
<dbReference type="AlphaFoldDB" id="A0ABD5X7C5"/>
<accession>A0ABD5X7C5</accession>
<dbReference type="InterPro" id="IPR055709">
    <property type="entry name" value="DUF7285"/>
</dbReference>
<evidence type="ECO:0008006" key="3">
    <source>
        <dbReference type="Google" id="ProtNLM"/>
    </source>
</evidence>
<protein>
    <recommendedName>
        <fullName evidence="3">Archaeal Type IV pilin N-terminal domain-containing protein</fullName>
    </recommendedName>
</protein>
<evidence type="ECO:0000313" key="1">
    <source>
        <dbReference type="EMBL" id="MFC7125922.1"/>
    </source>
</evidence>
<dbReference type="EMBL" id="JBHSZQ010000011">
    <property type="protein sequence ID" value="MFC7125922.1"/>
    <property type="molecule type" value="Genomic_DNA"/>
</dbReference>
<gene>
    <name evidence="1" type="ORF">ACFQJ7_07685</name>
</gene>
<evidence type="ECO:0000313" key="2">
    <source>
        <dbReference type="Proteomes" id="UP001596414"/>
    </source>
</evidence>
<name>A0ABD5X7C5_9EURY</name>
<dbReference type="Proteomes" id="UP001596414">
    <property type="component" value="Unassembled WGS sequence"/>
</dbReference>
<sequence>MSSEMALSQIHKSRSQSVGRGQTEPLAALVAVSLFCLAVSVYATVVMGVVPELHSDRELAEVTGERIWEAISEDGIYPADANLSTAIGPTDLPQGQHVTVNITFLGPQGYLVERGRAGFDDHGAVQSTMSLPDGETFSRPIPIQYQTGDIRPGTLTVVVSDEA</sequence>
<comment type="caution">
    <text evidence="1">The sequence shown here is derived from an EMBL/GenBank/DDBJ whole genome shotgun (WGS) entry which is preliminary data.</text>
</comment>
<proteinExistence type="predicted"/>
<reference evidence="1 2" key="1">
    <citation type="journal article" date="2014" name="Int. J. Syst. Evol. Microbiol.">
        <title>Complete genome sequence of Corynebacterium casei LMG S-19264T (=DSM 44701T), isolated from a smear-ripened cheese.</title>
        <authorList>
            <consortium name="US DOE Joint Genome Institute (JGI-PGF)"/>
            <person name="Walter F."/>
            <person name="Albersmeier A."/>
            <person name="Kalinowski J."/>
            <person name="Ruckert C."/>
        </authorList>
    </citation>
    <scope>NUCLEOTIDE SEQUENCE [LARGE SCALE GENOMIC DNA]</scope>
    <source>
        <strain evidence="1 2">CGMCC 4.7215</strain>
    </source>
</reference>
<organism evidence="1 2">
    <name type="scientific">Halovenus rubra</name>
    <dbReference type="NCBI Taxonomy" id="869890"/>
    <lineage>
        <taxon>Archaea</taxon>
        <taxon>Methanobacteriati</taxon>
        <taxon>Methanobacteriota</taxon>
        <taxon>Stenosarchaea group</taxon>
        <taxon>Halobacteria</taxon>
        <taxon>Halobacteriales</taxon>
        <taxon>Haloarculaceae</taxon>
        <taxon>Halovenus</taxon>
    </lineage>
</organism>
<dbReference type="Pfam" id="PF23956">
    <property type="entry name" value="DUF7285"/>
    <property type="match status" value="1"/>
</dbReference>